<proteinExistence type="predicted"/>
<gene>
    <name evidence="2" type="ORF">HMPREF2132_11045</name>
</gene>
<dbReference type="EMBL" id="JRNJ01000104">
    <property type="protein sequence ID" value="KGF24827.1"/>
    <property type="molecule type" value="Genomic_DNA"/>
</dbReference>
<name>A0AAW3FDT9_9BACT</name>
<feature type="region of interest" description="Disordered" evidence="1">
    <location>
        <begin position="33"/>
        <end position="59"/>
    </location>
</feature>
<accession>A0AAW3FDT9</accession>
<protein>
    <submittedName>
        <fullName evidence="2">Uncharacterized protein</fullName>
    </submittedName>
</protein>
<comment type="caution">
    <text evidence="2">The sequence shown here is derived from an EMBL/GenBank/DDBJ whole genome shotgun (WGS) entry which is preliminary data.</text>
</comment>
<evidence type="ECO:0000256" key="1">
    <source>
        <dbReference type="SAM" id="MobiDB-lite"/>
    </source>
</evidence>
<reference evidence="2 3" key="1">
    <citation type="submission" date="2014-07" db="EMBL/GenBank/DDBJ databases">
        <authorList>
            <person name="McCorrison J."/>
            <person name="Sanka R."/>
            <person name="Torralba M."/>
            <person name="Gillis M."/>
            <person name="Haft D.H."/>
            <person name="Methe B."/>
            <person name="Sutton G."/>
            <person name="Nelson K.E."/>
        </authorList>
    </citation>
    <scope>NUCLEOTIDE SEQUENCE [LARGE SCALE GENOMIC DNA]</scope>
    <source>
        <strain evidence="2 3">DNF00424</strain>
    </source>
</reference>
<sequence>MQINANLLQRNVNNLTIIAIFVDRMNIRARRMNIQRANETEKKEEEGKREDEKGRSDKS</sequence>
<dbReference type="Proteomes" id="UP000029533">
    <property type="component" value="Unassembled WGS sequence"/>
</dbReference>
<evidence type="ECO:0000313" key="3">
    <source>
        <dbReference type="Proteomes" id="UP000029533"/>
    </source>
</evidence>
<organism evidence="2 3">
    <name type="scientific">Prevotella histicola JCM 15637 = DNF00424</name>
    <dbReference type="NCBI Taxonomy" id="1236504"/>
    <lineage>
        <taxon>Bacteria</taxon>
        <taxon>Pseudomonadati</taxon>
        <taxon>Bacteroidota</taxon>
        <taxon>Bacteroidia</taxon>
        <taxon>Bacteroidales</taxon>
        <taxon>Prevotellaceae</taxon>
        <taxon>Prevotella</taxon>
    </lineage>
</organism>
<feature type="compositionally biased region" description="Basic and acidic residues" evidence="1">
    <location>
        <begin position="38"/>
        <end position="59"/>
    </location>
</feature>
<dbReference type="AlphaFoldDB" id="A0AAW3FDT9"/>
<evidence type="ECO:0000313" key="2">
    <source>
        <dbReference type="EMBL" id="KGF24827.1"/>
    </source>
</evidence>